<feature type="region of interest" description="Disordered" evidence="10">
    <location>
        <begin position="1"/>
        <end position="38"/>
    </location>
</feature>
<dbReference type="InterPro" id="IPR050786">
    <property type="entry name" value="EFG1_rRNA-proc"/>
</dbReference>
<evidence type="ECO:0000256" key="9">
    <source>
        <dbReference type="SAM" id="Coils"/>
    </source>
</evidence>
<organism evidence="11 12">
    <name type="scientific">Apiospora aurea</name>
    <dbReference type="NCBI Taxonomy" id="335848"/>
    <lineage>
        <taxon>Eukaryota</taxon>
        <taxon>Fungi</taxon>
        <taxon>Dikarya</taxon>
        <taxon>Ascomycota</taxon>
        <taxon>Pezizomycotina</taxon>
        <taxon>Sordariomycetes</taxon>
        <taxon>Xylariomycetidae</taxon>
        <taxon>Amphisphaeriales</taxon>
        <taxon>Apiosporaceae</taxon>
        <taxon>Apiospora</taxon>
    </lineage>
</organism>
<feature type="compositionally biased region" description="Basic and acidic residues" evidence="10">
    <location>
        <begin position="240"/>
        <end position="249"/>
    </location>
</feature>
<name>A0ABR1PVW9_9PEZI</name>
<keyword evidence="7 9" id="KW-0175">Coiled coil</keyword>
<feature type="compositionally biased region" description="Basic residues" evidence="10">
    <location>
        <begin position="220"/>
        <end position="229"/>
    </location>
</feature>
<evidence type="ECO:0000313" key="12">
    <source>
        <dbReference type="Proteomes" id="UP001391051"/>
    </source>
</evidence>
<gene>
    <name evidence="11" type="ORF">PG986_013541</name>
</gene>
<protein>
    <recommendedName>
        <fullName evidence="4">rRNA-processing protein EFG1</fullName>
    </recommendedName>
    <alternativeName>
        <fullName evidence="5">rRNA-processing protein efg1</fullName>
    </alternativeName>
</protein>
<proteinExistence type="inferred from homology"/>
<evidence type="ECO:0000256" key="6">
    <source>
        <dbReference type="ARBA" id="ARBA00022552"/>
    </source>
</evidence>
<dbReference type="PANTHER" id="PTHR33911">
    <property type="entry name" value="RRNA-PROCESSING PROTEIN EFG1"/>
    <property type="match status" value="1"/>
</dbReference>
<evidence type="ECO:0000256" key="5">
    <source>
        <dbReference type="ARBA" id="ARBA00019827"/>
    </source>
</evidence>
<keyword evidence="12" id="KW-1185">Reference proteome</keyword>
<comment type="subcellular location">
    <subcellularLocation>
        <location evidence="2">Nucleus</location>
        <location evidence="2">Nucleolus</location>
    </subcellularLocation>
</comment>
<dbReference type="GeneID" id="92082825"/>
<accession>A0ABR1PVW9</accession>
<evidence type="ECO:0000256" key="7">
    <source>
        <dbReference type="ARBA" id="ARBA00023054"/>
    </source>
</evidence>
<comment type="similarity">
    <text evidence="3">Belongs to the EFG1 family.</text>
</comment>
<feature type="compositionally biased region" description="Basic and acidic residues" evidence="10">
    <location>
        <begin position="9"/>
        <end position="20"/>
    </location>
</feature>
<dbReference type="EMBL" id="JAQQWE010000009">
    <property type="protein sequence ID" value="KAK7941154.1"/>
    <property type="molecule type" value="Genomic_DNA"/>
</dbReference>
<evidence type="ECO:0000256" key="8">
    <source>
        <dbReference type="ARBA" id="ARBA00023242"/>
    </source>
</evidence>
<dbReference type="Pfam" id="PF10153">
    <property type="entry name" value="Efg1"/>
    <property type="match status" value="1"/>
</dbReference>
<feature type="region of interest" description="Disordered" evidence="10">
    <location>
        <begin position="218"/>
        <end position="273"/>
    </location>
</feature>
<evidence type="ECO:0000256" key="2">
    <source>
        <dbReference type="ARBA" id="ARBA00004604"/>
    </source>
</evidence>
<dbReference type="Proteomes" id="UP001391051">
    <property type="component" value="Unassembled WGS sequence"/>
</dbReference>
<sequence>MAGFKRKHSDGDARESKPREYVPGLQAPKRRKNKNGKVVKVRPNNLNWVKKRARTIERHFRTGQNLPADKKNDLERELAHYKQKIEEANGGKQRKQMIKKYHMVRFFERKKADKLAKQIQKQLDACEDEEERKQLEKDLHVAQIDGQYARNFPYLEAYVSLYPVKSLGLTTQGGEQPETASTAAQALRNERPPLWHAIEKATEEGIPALIAIRERDIHKGHNRNSKKAKAQAAASSSADGTRKDAKMKDANSAAKPDNDDDGDDSDGGFFEGA</sequence>
<feature type="coiled-coil region" evidence="9">
    <location>
        <begin position="71"/>
        <end position="136"/>
    </location>
</feature>
<evidence type="ECO:0000256" key="3">
    <source>
        <dbReference type="ARBA" id="ARBA00006916"/>
    </source>
</evidence>
<evidence type="ECO:0000256" key="4">
    <source>
        <dbReference type="ARBA" id="ARBA00018689"/>
    </source>
</evidence>
<comment type="caution">
    <text evidence="11">The sequence shown here is derived from an EMBL/GenBank/DDBJ whole genome shotgun (WGS) entry which is preliminary data.</text>
</comment>
<keyword evidence="8" id="KW-0539">Nucleus</keyword>
<evidence type="ECO:0000313" key="11">
    <source>
        <dbReference type="EMBL" id="KAK7941154.1"/>
    </source>
</evidence>
<reference evidence="11 12" key="1">
    <citation type="submission" date="2023-01" db="EMBL/GenBank/DDBJ databases">
        <title>Analysis of 21 Apiospora genomes using comparative genomics revels a genus with tremendous synthesis potential of carbohydrate active enzymes and secondary metabolites.</title>
        <authorList>
            <person name="Sorensen T."/>
        </authorList>
    </citation>
    <scope>NUCLEOTIDE SEQUENCE [LARGE SCALE GENOMIC DNA]</scope>
    <source>
        <strain evidence="11 12">CBS 24483</strain>
    </source>
</reference>
<evidence type="ECO:0000256" key="10">
    <source>
        <dbReference type="SAM" id="MobiDB-lite"/>
    </source>
</evidence>
<dbReference type="RefSeq" id="XP_066693906.1">
    <property type="nucleotide sequence ID" value="XM_066849763.1"/>
</dbReference>
<evidence type="ECO:0000256" key="1">
    <source>
        <dbReference type="ARBA" id="ARBA00002773"/>
    </source>
</evidence>
<dbReference type="InterPro" id="IPR019310">
    <property type="entry name" value="Efg1"/>
</dbReference>
<keyword evidence="6" id="KW-0698">rRNA processing</keyword>
<feature type="compositionally biased region" description="Basic residues" evidence="10">
    <location>
        <begin position="28"/>
        <end position="38"/>
    </location>
</feature>
<dbReference type="PANTHER" id="PTHR33911:SF1">
    <property type="entry name" value="RRNA-PROCESSING PROTEIN EFG1"/>
    <property type="match status" value="1"/>
</dbReference>
<comment type="function">
    <text evidence="1">Involved in rRNA processing.</text>
</comment>